<sequence length="64" mass="7481">MVQFPLSEEIKREHLAMRRQFTSTLRQFNRDIEAIISRSLDRGVVPDILKAPSDRSSPVTRERV</sequence>
<name>A0A0D7ERB0_RHOPL</name>
<evidence type="ECO:0000313" key="1">
    <source>
        <dbReference type="EMBL" id="KIZ43100.1"/>
    </source>
</evidence>
<protein>
    <submittedName>
        <fullName evidence="1">Uncharacterized protein</fullName>
    </submittedName>
</protein>
<dbReference type="EMBL" id="JXXE01000233">
    <property type="protein sequence ID" value="KIZ43100.1"/>
    <property type="molecule type" value="Genomic_DNA"/>
</dbReference>
<comment type="caution">
    <text evidence="1">The sequence shown here is derived from an EMBL/GenBank/DDBJ whole genome shotgun (WGS) entry which is preliminary data.</text>
</comment>
<evidence type="ECO:0000313" key="2">
    <source>
        <dbReference type="Proteomes" id="UP000032515"/>
    </source>
</evidence>
<dbReference type="AlphaFoldDB" id="A0A0D7ERB0"/>
<gene>
    <name evidence="1" type="ORF">OO17_11885</name>
</gene>
<organism evidence="1 2">
    <name type="scientific">Rhodopseudomonas palustris</name>
    <dbReference type="NCBI Taxonomy" id="1076"/>
    <lineage>
        <taxon>Bacteria</taxon>
        <taxon>Pseudomonadati</taxon>
        <taxon>Pseudomonadota</taxon>
        <taxon>Alphaproteobacteria</taxon>
        <taxon>Hyphomicrobiales</taxon>
        <taxon>Nitrobacteraceae</taxon>
        <taxon>Rhodopseudomonas</taxon>
    </lineage>
</organism>
<dbReference type="Proteomes" id="UP000032515">
    <property type="component" value="Unassembled WGS sequence"/>
</dbReference>
<accession>A0A0D7ERB0</accession>
<dbReference type="PATRIC" id="fig|1076.23.peg.2437"/>
<proteinExistence type="predicted"/>
<reference evidence="1 2" key="1">
    <citation type="submission" date="2014-11" db="EMBL/GenBank/DDBJ databases">
        <title>Genomics and ecophysiology of heterotrophic nitrogen fixing bacteria isolated from estuarine surface water.</title>
        <authorList>
            <person name="Bentzon-Tilia M."/>
            <person name="Severin I."/>
            <person name="Hansen L.H."/>
            <person name="Riemann L."/>
        </authorList>
    </citation>
    <scope>NUCLEOTIDE SEQUENCE [LARGE SCALE GENOMIC DNA]</scope>
    <source>
        <strain evidence="1 2">BAL398</strain>
    </source>
</reference>